<dbReference type="AlphaFoldDB" id="A0A4Q2DKE6"/>
<dbReference type="Pfam" id="PF02170">
    <property type="entry name" value="PAZ"/>
    <property type="match status" value="1"/>
</dbReference>
<feature type="domain" description="Piwi" evidence="3">
    <location>
        <begin position="875"/>
        <end position="1183"/>
    </location>
</feature>
<name>A0A4Q2DKE6_9AGAR</name>
<dbReference type="Gene3D" id="1.10.1040.10">
    <property type="entry name" value="N-(1-d-carboxylethyl)-l-norvaline Dehydrogenase, domain 2"/>
    <property type="match status" value="1"/>
</dbReference>
<comment type="similarity">
    <text evidence="1">Belongs to the argonaute family.</text>
</comment>
<dbReference type="CDD" id="cd04657">
    <property type="entry name" value="Piwi_ago-like"/>
    <property type="match status" value="1"/>
</dbReference>
<dbReference type="SMART" id="SM00950">
    <property type="entry name" value="Piwi"/>
    <property type="match status" value="1"/>
</dbReference>
<evidence type="ECO:0000313" key="4">
    <source>
        <dbReference type="EMBL" id="RXW19676.1"/>
    </source>
</evidence>
<sequence>MSAQLKDVLLVGFGAVGAVYSLILKRSNLARVTIVARSNYDLVDREGLHFVSGKYGDIKGWKPDRICKSISEAADRPYSYVLVATKAVPELTRTPKLLEPLLSAPYTEKYEQPTYVLLQNGLNVEVDLYKAAKALGKGTPKIVSAAVWIGTNLSAPNVVKHGDFDRITLGIYREDRTAVQNTPQEQSILEDIGGILTAGGSEVTIVPEIQRQKFAKNFWNVAFSSYATLTGHTVPALFRPPPKDPSVSYRPYVSPITAEAIETYTVPSIKAVMTELLTLGRALGYPDNEHGLPSALPDLVIESTRKIHVQPNSSHKPSMMLDAERGQPLEVEVFSYSIFRPGPVTVDARLRDTSQDAVVASLKSLSIASNDLPVRPGFGTSGKAIKLRANFFPVQVPKGPLHEYDVAITPKAKELAKRIKRRIFQLAEASPEWTSKGLKGIVAHDHSAKLIAAKLLPQPLTIEVLYYDENEEPPKKGGKLYTLEINYVQPLDTGSLVNYLDGQSQYRDYDIMPIVSALNLVLGAHPNRSDGPGVMVGRNRWFFKAPGEQPTDLGGALEAWKGFYSSVRPSHKQLMVNVNVCTTAFYIPGNLADAMTNFRNASFGARPAAFVKGVRVQTVHLGYRRTVKTLSSKTARTYRFKVQEYGDKELSVEEYFKRKYNITLKYPDMPLVDVGGAKQNFLPAELCMILPNQAFKGKLLDEQTASMIRVAAKPPNVNANMIVGQGIRELGFTGDSVAVKAFGVSVGNEMAVVPGRILGRPEVQYANSTASVDERASWNMRSVKFTKGARLDNWAVMLIFDGNLRDEFRDPQDPGIEQIWKGFASMCKASGMAVGQAPPRIIPVRLPKKDYNDPTRNAAIGAISDALKAGSKPSIALVILSSGDKHVYSGIKKLCDTVLDLPTVCVQATKIRKEKGQLQYFANVALKFNMKLGGVNHQLDKESMAWLKQKPTMIVGIDVTHPGPGSVRGTPSIAAVVASCDHFYAQFPCSMEIQESKKEMVTNLDRMMFQRLNLFLERNNKVLPERILIYRDGVSEGQFKIVIEEELPKIREAVRKFDKATKKYNPLITIVVCGKRHHTRFYPTEGADGDQNGNPKPGTVVDRGVTAVYHFDFFLQAHGGLQGTTRPTHYYVVHDEIGFQADPLQRLTNAVSYMFARATKAVSLASPAYYADLACERGRCYLHKLLQGVRAEGTKAGTENPEEVFREAEALWNNGVSGPALRDTMFYL</sequence>
<dbReference type="Pfam" id="PF16488">
    <property type="entry name" value="ArgoL2"/>
    <property type="match status" value="1"/>
</dbReference>
<comment type="caution">
    <text evidence="4">The sequence shown here is derived from an EMBL/GenBank/DDBJ whole genome shotgun (WGS) entry which is preliminary data.</text>
</comment>
<dbReference type="Pfam" id="PF02171">
    <property type="entry name" value="Piwi"/>
    <property type="match status" value="1"/>
</dbReference>
<dbReference type="InterPro" id="IPR013332">
    <property type="entry name" value="KPR_N"/>
</dbReference>
<dbReference type="Gene3D" id="2.170.260.10">
    <property type="entry name" value="paz domain"/>
    <property type="match status" value="1"/>
</dbReference>
<dbReference type="InterPro" id="IPR045246">
    <property type="entry name" value="Piwi_ago-like"/>
</dbReference>
<proteinExistence type="inferred from homology"/>
<accession>A0A4Q2DKE6</accession>
<dbReference type="InterPro" id="IPR003100">
    <property type="entry name" value="PAZ_dom"/>
</dbReference>
<dbReference type="PROSITE" id="PS50821">
    <property type="entry name" value="PAZ"/>
    <property type="match status" value="1"/>
</dbReference>
<dbReference type="InterPro" id="IPR013328">
    <property type="entry name" value="6PGD_dom2"/>
</dbReference>
<dbReference type="EMBL" id="SDEE01000189">
    <property type="protein sequence ID" value="RXW19676.1"/>
    <property type="molecule type" value="Genomic_DNA"/>
</dbReference>
<dbReference type="OrthoDB" id="10252740at2759"/>
<evidence type="ECO:0000259" key="2">
    <source>
        <dbReference type="PROSITE" id="PS50821"/>
    </source>
</evidence>
<dbReference type="Pfam" id="PF16486">
    <property type="entry name" value="ArgoN"/>
    <property type="match status" value="1"/>
</dbReference>
<dbReference type="SUPFAM" id="SSF53098">
    <property type="entry name" value="Ribonuclease H-like"/>
    <property type="match status" value="1"/>
</dbReference>
<evidence type="ECO:0000256" key="1">
    <source>
        <dbReference type="RuleBase" id="RU361178"/>
    </source>
</evidence>
<evidence type="ECO:0000313" key="5">
    <source>
        <dbReference type="Proteomes" id="UP000290288"/>
    </source>
</evidence>
<dbReference type="InterPro" id="IPR013752">
    <property type="entry name" value="KPA_reductase"/>
</dbReference>
<dbReference type="Pfam" id="PF08699">
    <property type="entry name" value="ArgoL1"/>
    <property type="match status" value="1"/>
</dbReference>
<dbReference type="InterPro" id="IPR012337">
    <property type="entry name" value="RNaseH-like_sf"/>
</dbReference>
<dbReference type="InterPro" id="IPR008927">
    <property type="entry name" value="6-PGluconate_DH-like_C_sf"/>
</dbReference>
<dbReference type="InterPro" id="IPR032474">
    <property type="entry name" value="Argonaute_N"/>
</dbReference>
<evidence type="ECO:0000259" key="3">
    <source>
        <dbReference type="PROSITE" id="PS50822"/>
    </source>
</evidence>
<dbReference type="SMART" id="SM00949">
    <property type="entry name" value="PAZ"/>
    <property type="match status" value="1"/>
</dbReference>
<dbReference type="Pfam" id="PF08546">
    <property type="entry name" value="ApbA_C"/>
    <property type="match status" value="1"/>
</dbReference>
<dbReference type="InterPro" id="IPR014811">
    <property type="entry name" value="ArgoL1"/>
</dbReference>
<dbReference type="PANTHER" id="PTHR22891">
    <property type="entry name" value="EUKARYOTIC TRANSLATION INITIATION FACTOR 2C"/>
    <property type="match status" value="1"/>
</dbReference>
<keyword evidence="5" id="KW-1185">Reference proteome</keyword>
<feature type="domain" description="PAZ" evidence="2">
    <location>
        <begin position="590"/>
        <end position="691"/>
    </location>
</feature>
<gene>
    <name evidence="4" type="ORF">EST38_g6181</name>
</gene>
<dbReference type="GO" id="GO:0003723">
    <property type="term" value="F:RNA binding"/>
    <property type="evidence" value="ECO:0007669"/>
    <property type="project" value="InterPro"/>
</dbReference>
<dbReference type="InterPro" id="IPR032472">
    <property type="entry name" value="ArgoL2"/>
</dbReference>
<dbReference type="STRING" id="2316362.A0A4Q2DKE6"/>
<reference evidence="4 5" key="1">
    <citation type="submission" date="2019-01" db="EMBL/GenBank/DDBJ databases">
        <title>Draft genome sequence of Psathyrella aberdarensis IHI B618.</title>
        <authorList>
            <person name="Buettner E."/>
            <person name="Kellner H."/>
        </authorList>
    </citation>
    <scope>NUCLEOTIDE SEQUENCE [LARGE SCALE GENOMIC DNA]</scope>
    <source>
        <strain evidence="4 5">IHI B618</strain>
    </source>
</reference>
<dbReference type="SUPFAM" id="SSF101690">
    <property type="entry name" value="PAZ domain"/>
    <property type="match status" value="1"/>
</dbReference>
<dbReference type="Pfam" id="PF02558">
    <property type="entry name" value="ApbA"/>
    <property type="match status" value="1"/>
</dbReference>
<dbReference type="Gene3D" id="3.40.50.720">
    <property type="entry name" value="NAD(P)-binding Rossmann-like Domain"/>
    <property type="match status" value="1"/>
</dbReference>
<protein>
    <recommendedName>
        <fullName evidence="6">Piwi domain-containing protein</fullName>
    </recommendedName>
</protein>
<dbReference type="InterPro" id="IPR036397">
    <property type="entry name" value="RNaseH_sf"/>
</dbReference>
<dbReference type="CDD" id="cd02846">
    <property type="entry name" value="PAZ_argonaute_like"/>
    <property type="match status" value="1"/>
</dbReference>
<dbReference type="Proteomes" id="UP000290288">
    <property type="component" value="Unassembled WGS sequence"/>
</dbReference>
<dbReference type="InterPro" id="IPR036085">
    <property type="entry name" value="PAZ_dom_sf"/>
</dbReference>
<evidence type="ECO:0008006" key="6">
    <source>
        <dbReference type="Google" id="ProtNLM"/>
    </source>
</evidence>
<organism evidence="4 5">
    <name type="scientific">Candolleomyces aberdarensis</name>
    <dbReference type="NCBI Taxonomy" id="2316362"/>
    <lineage>
        <taxon>Eukaryota</taxon>
        <taxon>Fungi</taxon>
        <taxon>Dikarya</taxon>
        <taxon>Basidiomycota</taxon>
        <taxon>Agaricomycotina</taxon>
        <taxon>Agaricomycetes</taxon>
        <taxon>Agaricomycetidae</taxon>
        <taxon>Agaricales</taxon>
        <taxon>Agaricineae</taxon>
        <taxon>Psathyrellaceae</taxon>
        <taxon>Candolleomyces</taxon>
    </lineage>
</organism>
<dbReference type="Gene3D" id="3.40.50.2300">
    <property type="match status" value="1"/>
</dbReference>
<dbReference type="PROSITE" id="PS50822">
    <property type="entry name" value="PIWI"/>
    <property type="match status" value="1"/>
</dbReference>
<dbReference type="Gene3D" id="3.30.420.10">
    <property type="entry name" value="Ribonuclease H-like superfamily/Ribonuclease H"/>
    <property type="match status" value="1"/>
</dbReference>
<dbReference type="SUPFAM" id="SSF48179">
    <property type="entry name" value="6-phosphogluconate dehydrogenase C-terminal domain-like"/>
    <property type="match status" value="1"/>
</dbReference>
<dbReference type="InterPro" id="IPR003165">
    <property type="entry name" value="Piwi"/>
</dbReference>
<dbReference type="SMART" id="SM01163">
    <property type="entry name" value="DUF1785"/>
    <property type="match status" value="1"/>
</dbReference>